<evidence type="ECO:0000313" key="1">
    <source>
        <dbReference type="EMBL" id="KAK9323650.1"/>
    </source>
</evidence>
<accession>A0ACC3TRL4</accession>
<proteinExistence type="predicted"/>
<comment type="caution">
    <text evidence="1">The sequence shown here is derived from an EMBL/GenBank/DDBJ whole genome shotgun (WGS) entry which is preliminary data.</text>
</comment>
<reference evidence="2" key="1">
    <citation type="journal article" date="2024" name="Front. Bioeng. Biotechnol.">
        <title>Genome-scale model development and genomic sequencing of the oleaginous clade Lipomyces.</title>
        <authorList>
            <person name="Czajka J.J."/>
            <person name="Han Y."/>
            <person name="Kim J."/>
            <person name="Mondo S.J."/>
            <person name="Hofstad B.A."/>
            <person name="Robles A."/>
            <person name="Haridas S."/>
            <person name="Riley R."/>
            <person name="LaButti K."/>
            <person name="Pangilinan J."/>
            <person name="Andreopoulos W."/>
            <person name="Lipzen A."/>
            <person name="Yan J."/>
            <person name="Wang M."/>
            <person name="Ng V."/>
            <person name="Grigoriev I.V."/>
            <person name="Spatafora J.W."/>
            <person name="Magnuson J.K."/>
            <person name="Baker S.E."/>
            <person name="Pomraning K.R."/>
        </authorList>
    </citation>
    <scope>NUCLEOTIDE SEQUENCE [LARGE SCALE GENOMIC DNA]</scope>
    <source>
        <strain evidence="2">CBS 10300</strain>
    </source>
</reference>
<keyword evidence="2" id="KW-1185">Reference proteome</keyword>
<dbReference type="Proteomes" id="UP001489719">
    <property type="component" value="Unassembled WGS sequence"/>
</dbReference>
<organism evidence="1 2">
    <name type="scientific">Lipomyces orientalis</name>
    <dbReference type="NCBI Taxonomy" id="1233043"/>
    <lineage>
        <taxon>Eukaryota</taxon>
        <taxon>Fungi</taxon>
        <taxon>Dikarya</taxon>
        <taxon>Ascomycota</taxon>
        <taxon>Saccharomycotina</taxon>
        <taxon>Lipomycetes</taxon>
        <taxon>Lipomycetales</taxon>
        <taxon>Lipomycetaceae</taxon>
        <taxon>Lipomyces</taxon>
    </lineage>
</organism>
<protein>
    <submittedName>
        <fullName evidence="1">Uncharacterized protein</fullName>
    </submittedName>
</protein>
<name>A0ACC3TRL4_9ASCO</name>
<sequence length="302" mass="34680">MSDSDSPTVPAQDEQKQNGLEDIFDNDDELSELDEDQFKDVEVDAIGLPITEEVYKIQRHKRVKAAGESGGTRTTKERTRSRRRGDADGGIIEGEGVTGRRKKKDRKERAEDDLDKLDPDQRRLRELEERVDAALKTQKKRKKVDEDDIEQMQDDRIVEVRERMRQAAIKDAEAIKDGVPATHKLQMLPEVRDVLQKHSLYDSILDNNLLESVRLWLEPLPDASLPAYSIQRELFAALEELPIKTVHLRESGIGRVVLFYQKSRKPQLGIKRIADKLVGDWSRPIMGRNKKGRNPMVMRLQA</sequence>
<dbReference type="EMBL" id="MU970059">
    <property type="protein sequence ID" value="KAK9323650.1"/>
    <property type="molecule type" value="Genomic_DNA"/>
</dbReference>
<evidence type="ECO:0000313" key="2">
    <source>
        <dbReference type="Proteomes" id="UP001489719"/>
    </source>
</evidence>
<gene>
    <name evidence="1" type="ORF">V1517DRAFT_92448</name>
</gene>